<dbReference type="RefSeq" id="WP_147191291.1">
    <property type="nucleotide sequence ID" value="NZ_CP042435.1"/>
</dbReference>
<accession>A0A5B8VBH8</accession>
<reference evidence="1 2" key="1">
    <citation type="journal article" date="2016" name="Int. J. Syst. Evol. Microbiol.">
        <title>Panacibacter ginsenosidivorans gen. nov., sp. nov., with ginsenoside converting activity isolated from soil of a ginseng field.</title>
        <authorList>
            <person name="Siddiqi M.Z."/>
            <person name="Muhammad Shafi S."/>
            <person name="Choi K.D."/>
            <person name="Im W.T."/>
        </authorList>
    </citation>
    <scope>NUCLEOTIDE SEQUENCE [LARGE SCALE GENOMIC DNA]</scope>
    <source>
        <strain evidence="1 2">Gsoil1550</strain>
    </source>
</reference>
<evidence type="ECO:0000313" key="1">
    <source>
        <dbReference type="EMBL" id="QEC68850.1"/>
    </source>
</evidence>
<sequence>MIKIGAILLLTLHLCSSVFYTFIFKYFISLSDKDAVSQIDKAAYKDAELVEIAIPLNMPYMQSQNDYERYDGSIEFNGTHYNYVKRKTTNDTLHLLCLPNAQKTQLYATKNDYAKQLSDAPSSKKGSESSAIKSTFFSEYSYQSMQYDLTCFHIRINQHITIMNPFLASCFIETAGKPPQSLV</sequence>
<gene>
    <name evidence="1" type="ORF">FRZ67_16620</name>
</gene>
<dbReference type="EMBL" id="CP042435">
    <property type="protein sequence ID" value="QEC68850.1"/>
    <property type="molecule type" value="Genomic_DNA"/>
</dbReference>
<dbReference type="AlphaFoldDB" id="A0A5B8VBH8"/>
<organism evidence="1 2">
    <name type="scientific">Panacibacter ginsenosidivorans</name>
    <dbReference type="NCBI Taxonomy" id="1813871"/>
    <lineage>
        <taxon>Bacteria</taxon>
        <taxon>Pseudomonadati</taxon>
        <taxon>Bacteroidota</taxon>
        <taxon>Chitinophagia</taxon>
        <taxon>Chitinophagales</taxon>
        <taxon>Chitinophagaceae</taxon>
        <taxon>Panacibacter</taxon>
    </lineage>
</organism>
<name>A0A5B8VBH8_9BACT</name>
<dbReference type="Proteomes" id="UP000321533">
    <property type="component" value="Chromosome"/>
</dbReference>
<protein>
    <submittedName>
        <fullName evidence="1">Uncharacterized protein</fullName>
    </submittedName>
</protein>
<dbReference type="KEGG" id="pgin:FRZ67_16620"/>
<proteinExistence type="predicted"/>
<evidence type="ECO:0000313" key="2">
    <source>
        <dbReference type="Proteomes" id="UP000321533"/>
    </source>
</evidence>
<dbReference type="OrthoDB" id="950503at2"/>
<keyword evidence="2" id="KW-1185">Reference proteome</keyword>